<dbReference type="Proteomes" id="UP001501624">
    <property type="component" value="Unassembled WGS sequence"/>
</dbReference>
<gene>
    <name evidence="1" type="ORF">GCM10022380_18830</name>
</gene>
<dbReference type="EMBL" id="BAABCM010000002">
    <property type="protein sequence ID" value="GAA3801600.1"/>
    <property type="molecule type" value="Genomic_DNA"/>
</dbReference>
<protein>
    <submittedName>
        <fullName evidence="1">Uncharacterized protein</fullName>
    </submittedName>
</protein>
<proteinExistence type="predicted"/>
<evidence type="ECO:0000313" key="2">
    <source>
        <dbReference type="Proteomes" id="UP001501624"/>
    </source>
</evidence>
<evidence type="ECO:0000313" key="1">
    <source>
        <dbReference type="EMBL" id="GAA3801600.1"/>
    </source>
</evidence>
<organism evidence="1 2">
    <name type="scientific">Amycolatopsis tucumanensis</name>
    <dbReference type="NCBI Taxonomy" id="401106"/>
    <lineage>
        <taxon>Bacteria</taxon>
        <taxon>Bacillati</taxon>
        <taxon>Actinomycetota</taxon>
        <taxon>Actinomycetes</taxon>
        <taxon>Pseudonocardiales</taxon>
        <taxon>Pseudonocardiaceae</taxon>
        <taxon>Amycolatopsis</taxon>
    </lineage>
</organism>
<reference evidence="2" key="1">
    <citation type="journal article" date="2019" name="Int. J. Syst. Evol. Microbiol.">
        <title>The Global Catalogue of Microorganisms (GCM) 10K type strain sequencing project: providing services to taxonomists for standard genome sequencing and annotation.</title>
        <authorList>
            <consortium name="The Broad Institute Genomics Platform"/>
            <consortium name="The Broad Institute Genome Sequencing Center for Infectious Disease"/>
            <person name="Wu L."/>
            <person name="Ma J."/>
        </authorList>
    </citation>
    <scope>NUCLEOTIDE SEQUENCE [LARGE SCALE GENOMIC DNA]</scope>
    <source>
        <strain evidence="2">JCM 17017</strain>
    </source>
</reference>
<keyword evidence="2" id="KW-1185">Reference proteome</keyword>
<comment type="caution">
    <text evidence="1">The sequence shown here is derived from an EMBL/GenBank/DDBJ whole genome shotgun (WGS) entry which is preliminary data.</text>
</comment>
<accession>A0ABP7HQ57</accession>
<name>A0ABP7HQ57_9PSEU</name>
<sequence>MAPRFGTYNEIAVLSDWGSDARWADKAAGYASLAAAALRVIRAAGVAIQSDARQRVARGIAVIGTAWAGKQRCAPGHAREIDGKRRRGG</sequence>